<protein>
    <recommendedName>
        <fullName evidence="4">AA1-like domain-containing protein</fullName>
    </recommendedName>
</protein>
<dbReference type="Proteomes" id="UP000799437">
    <property type="component" value="Unassembled WGS sequence"/>
</dbReference>
<sequence>MMLTIFFAFMVAQLIMAGPMAIPNDVSKETRAIVESIYHVEVFNSSDFSYIMFMHRLGGGQQESRCYTEIRGKESIVDAPDAEEPGSAWGREPSLYHRWACQLHEAEFSFRDTAIWLYTESRDDPWICNYWHKFDFSSPEVTFIGNGMKRTYFPDLTVVRQEAVC</sequence>
<dbReference type="EMBL" id="ML996578">
    <property type="protein sequence ID" value="KAF2755047.1"/>
    <property type="molecule type" value="Genomic_DNA"/>
</dbReference>
<name>A0A6A6W0E1_9PEZI</name>
<evidence type="ECO:0000313" key="3">
    <source>
        <dbReference type="Proteomes" id="UP000799437"/>
    </source>
</evidence>
<reference evidence="2" key="1">
    <citation type="journal article" date="2020" name="Stud. Mycol.">
        <title>101 Dothideomycetes genomes: a test case for predicting lifestyles and emergence of pathogens.</title>
        <authorList>
            <person name="Haridas S."/>
            <person name="Albert R."/>
            <person name="Binder M."/>
            <person name="Bloem J."/>
            <person name="Labutti K."/>
            <person name="Salamov A."/>
            <person name="Andreopoulos B."/>
            <person name="Baker S."/>
            <person name="Barry K."/>
            <person name="Bills G."/>
            <person name="Bluhm B."/>
            <person name="Cannon C."/>
            <person name="Castanera R."/>
            <person name="Culley D."/>
            <person name="Daum C."/>
            <person name="Ezra D."/>
            <person name="Gonzalez J."/>
            <person name="Henrissat B."/>
            <person name="Kuo A."/>
            <person name="Liang C."/>
            <person name="Lipzen A."/>
            <person name="Lutzoni F."/>
            <person name="Magnuson J."/>
            <person name="Mondo S."/>
            <person name="Nolan M."/>
            <person name="Ohm R."/>
            <person name="Pangilinan J."/>
            <person name="Park H.-J."/>
            <person name="Ramirez L."/>
            <person name="Alfaro M."/>
            <person name="Sun H."/>
            <person name="Tritt A."/>
            <person name="Yoshinaga Y."/>
            <person name="Zwiers L.-H."/>
            <person name="Turgeon B."/>
            <person name="Goodwin S."/>
            <person name="Spatafora J."/>
            <person name="Crous P."/>
            <person name="Grigoriev I."/>
        </authorList>
    </citation>
    <scope>NUCLEOTIDE SEQUENCE</scope>
    <source>
        <strain evidence="2">CBS 121739</strain>
    </source>
</reference>
<organism evidence="2 3">
    <name type="scientific">Pseudovirgaria hyperparasitica</name>
    <dbReference type="NCBI Taxonomy" id="470096"/>
    <lineage>
        <taxon>Eukaryota</taxon>
        <taxon>Fungi</taxon>
        <taxon>Dikarya</taxon>
        <taxon>Ascomycota</taxon>
        <taxon>Pezizomycotina</taxon>
        <taxon>Dothideomycetes</taxon>
        <taxon>Dothideomycetes incertae sedis</taxon>
        <taxon>Acrospermales</taxon>
        <taxon>Acrospermaceae</taxon>
        <taxon>Pseudovirgaria</taxon>
    </lineage>
</organism>
<dbReference type="AlphaFoldDB" id="A0A6A6W0E1"/>
<keyword evidence="3" id="KW-1185">Reference proteome</keyword>
<feature type="chain" id="PRO_5025371628" description="AA1-like domain-containing protein" evidence="1">
    <location>
        <begin position="18"/>
        <end position="165"/>
    </location>
</feature>
<proteinExistence type="predicted"/>
<accession>A0A6A6W0E1</accession>
<evidence type="ECO:0000313" key="2">
    <source>
        <dbReference type="EMBL" id="KAF2755047.1"/>
    </source>
</evidence>
<dbReference type="RefSeq" id="XP_033597498.1">
    <property type="nucleotide sequence ID" value="XM_033748428.1"/>
</dbReference>
<gene>
    <name evidence="2" type="ORF">EJ05DRAFT_513367</name>
</gene>
<feature type="signal peptide" evidence="1">
    <location>
        <begin position="1"/>
        <end position="17"/>
    </location>
</feature>
<evidence type="ECO:0000256" key="1">
    <source>
        <dbReference type="SAM" id="SignalP"/>
    </source>
</evidence>
<evidence type="ECO:0008006" key="4">
    <source>
        <dbReference type="Google" id="ProtNLM"/>
    </source>
</evidence>
<keyword evidence="1" id="KW-0732">Signal</keyword>
<dbReference type="GeneID" id="54489482"/>